<gene>
    <name evidence="7" type="primary">cu</name>
</gene>
<dbReference type="InterPro" id="IPR005135">
    <property type="entry name" value="Endo/exonuclease/phosphatase"/>
</dbReference>
<dbReference type="Pfam" id="PF03372">
    <property type="entry name" value="Exo_endo_phos"/>
    <property type="match status" value="1"/>
</dbReference>
<dbReference type="Gene3D" id="3.60.10.10">
    <property type="entry name" value="Endonuclease/exonuclease/phosphatase"/>
    <property type="match status" value="1"/>
</dbReference>
<dbReference type="GO" id="GO:0048511">
    <property type="term" value="P:rhythmic process"/>
    <property type="evidence" value="ECO:0007669"/>
    <property type="project" value="UniProtKB-KW"/>
</dbReference>
<dbReference type="GO" id="GO:0005737">
    <property type="term" value="C:cytoplasm"/>
    <property type="evidence" value="ECO:0007669"/>
    <property type="project" value="UniProtKB-SubCell"/>
</dbReference>
<sequence>MNLISTFVYFLVAFYKFFKKFLMGSFNTAPKINNVDSQDDGLELPAGLDTSALLQHVQQLRGGGIEQPSLLTRGFLKPLPVDEDVADGLRCLQLNSVSRVCSAPVEGDASHNIRLLQWNILSQTLGQHNDGFVRCPEEALTWEHRKYLIVQEILQNQPDVICLQEVDHFKFLQTVLGSQNYEGIFFPKPDSPCLYIEQNNGPDGCAIFYKRDKLQLQGYDTRILEVWRVQSNQVAIAARLRMRSSGREFCVATTHLKARHGALLAKLRNEQGRDLIRFVKQFAGETPLLLCGDFNAEPVEPIYATILGCDLLRLGSAYADVKLDREEILQPSEDVGEFVSESMKREPPYTTWKIREEGEECHTIDYVFYTPDRLKIKNCLNFPEGEQIGKNRTPSYQYPSDHFSLVCDFELLPSAENGKESASDGKNETEVEGSKHGSIQ</sequence>
<dbReference type="RefSeq" id="XP_065721385.2">
    <property type="nucleotide sequence ID" value="XM_065865313.2"/>
</dbReference>
<dbReference type="PANTHER" id="PTHR12121:SF45">
    <property type="entry name" value="NOCTURNIN"/>
    <property type="match status" value="1"/>
</dbReference>
<dbReference type="InterPro" id="IPR036691">
    <property type="entry name" value="Endo/exonu/phosph_ase_sf"/>
</dbReference>
<evidence type="ECO:0000313" key="6">
    <source>
        <dbReference type="Proteomes" id="UP001652628"/>
    </source>
</evidence>
<evidence type="ECO:0000256" key="2">
    <source>
        <dbReference type="ARBA" id="ARBA00022801"/>
    </source>
</evidence>
<dbReference type="InterPro" id="IPR050410">
    <property type="entry name" value="CCR4/nocturin_mRNA_transcr"/>
</dbReference>
<protein>
    <recommendedName>
        <fullName evidence="3">Nocturnin</fullName>
    </recommendedName>
</protein>
<feature type="compositionally biased region" description="Basic and acidic residues" evidence="4">
    <location>
        <begin position="417"/>
        <end position="440"/>
    </location>
</feature>
<dbReference type="GeneID" id="108006022"/>
<dbReference type="GO" id="GO:0000175">
    <property type="term" value="F:3'-5'-RNA exonuclease activity"/>
    <property type="evidence" value="ECO:0007669"/>
    <property type="project" value="TreeGrafter"/>
</dbReference>
<evidence type="ECO:0000313" key="7">
    <source>
        <dbReference type="RefSeq" id="XP_065721385.2"/>
    </source>
</evidence>
<dbReference type="PANTHER" id="PTHR12121">
    <property type="entry name" value="CARBON CATABOLITE REPRESSOR PROTEIN 4"/>
    <property type="match status" value="1"/>
</dbReference>
<keyword evidence="6" id="KW-1185">Reference proteome</keyword>
<proteinExistence type="inferred from homology"/>
<dbReference type="GO" id="GO:0046872">
    <property type="term" value="F:metal ion binding"/>
    <property type="evidence" value="ECO:0007669"/>
    <property type="project" value="UniProtKB-KW"/>
</dbReference>
<keyword evidence="2" id="KW-0378">Hydrolase</keyword>
<dbReference type="GO" id="GO:0006139">
    <property type="term" value="P:nucleobase-containing compound metabolic process"/>
    <property type="evidence" value="ECO:0007669"/>
    <property type="project" value="UniProtKB-ARBA"/>
</dbReference>
<comment type="similarity">
    <text evidence="1">Belongs to the CCR4/nocturin family.</text>
</comment>
<evidence type="ECO:0000259" key="5">
    <source>
        <dbReference type="Pfam" id="PF03372"/>
    </source>
</evidence>
<dbReference type="SUPFAM" id="SSF56219">
    <property type="entry name" value="DNase I-like"/>
    <property type="match status" value="1"/>
</dbReference>
<organism evidence="6 7">
    <name type="scientific">Drosophila suzukii</name>
    <name type="common">Spotted-wing drosophila fruit fly</name>
    <dbReference type="NCBI Taxonomy" id="28584"/>
    <lineage>
        <taxon>Eukaryota</taxon>
        <taxon>Metazoa</taxon>
        <taxon>Ecdysozoa</taxon>
        <taxon>Arthropoda</taxon>
        <taxon>Hexapoda</taxon>
        <taxon>Insecta</taxon>
        <taxon>Pterygota</taxon>
        <taxon>Neoptera</taxon>
        <taxon>Endopterygota</taxon>
        <taxon>Diptera</taxon>
        <taxon>Brachycera</taxon>
        <taxon>Muscomorpha</taxon>
        <taxon>Ephydroidea</taxon>
        <taxon>Drosophilidae</taxon>
        <taxon>Drosophila</taxon>
        <taxon>Sophophora</taxon>
    </lineage>
</organism>
<dbReference type="AlphaFoldDB" id="A0AB40DAV2"/>
<evidence type="ECO:0000256" key="4">
    <source>
        <dbReference type="SAM" id="MobiDB-lite"/>
    </source>
</evidence>
<reference evidence="7" key="1">
    <citation type="submission" date="2025-08" db="UniProtKB">
        <authorList>
            <consortium name="RefSeq"/>
        </authorList>
    </citation>
    <scope>IDENTIFICATION</scope>
</reference>
<feature type="domain" description="Endonuclease/exonuclease/phosphatase" evidence="5">
    <location>
        <begin position="116"/>
        <end position="402"/>
    </location>
</feature>
<accession>A0AB40DAV2</accession>
<name>A0AB40DAV2_DROSZ</name>
<evidence type="ECO:0000256" key="3">
    <source>
        <dbReference type="ARBA" id="ARBA00023807"/>
    </source>
</evidence>
<evidence type="ECO:0000256" key="1">
    <source>
        <dbReference type="ARBA" id="ARBA00010774"/>
    </source>
</evidence>
<feature type="region of interest" description="Disordered" evidence="4">
    <location>
        <begin position="416"/>
        <end position="440"/>
    </location>
</feature>
<dbReference type="Proteomes" id="UP001652628">
    <property type="component" value="Chromosome 3"/>
</dbReference>